<dbReference type="Pfam" id="PF14712">
    <property type="entry name" value="Snapin_Pallidin"/>
    <property type="match status" value="1"/>
</dbReference>
<accession>A0A507CGE5</accession>
<organism evidence="5 6">
    <name type="scientific">Synchytrium microbalum</name>
    <dbReference type="NCBI Taxonomy" id="1806994"/>
    <lineage>
        <taxon>Eukaryota</taxon>
        <taxon>Fungi</taxon>
        <taxon>Fungi incertae sedis</taxon>
        <taxon>Chytridiomycota</taxon>
        <taxon>Chytridiomycota incertae sedis</taxon>
        <taxon>Chytridiomycetes</taxon>
        <taxon>Synchytriales</taxon>
        <taxon>Synchytriaceae</taxon>
        <taxon>Synchytrium</taxon>
    </lineage>
</organism>
<dbReference type="Proteomes" id="UP000319731">
    <property type="component" value="Unassembled WGS sequence"/>
</dbReference>
<evidence type="ECO:0000256" key="1">
    <source>
        <dbReference type="ARBA" id="ARBA00006111"/>
    </source>
</evidence>
<dbReference type="EMBL" id="QEAO01000003">
    <property type="protein sequence ID" value="TPX37096.1"/>
    <property type="molecule type" value="Genomic_DNA"/>
</dbReference>
<reference evidence="5 6" key="1">
    <citation type="journal article" date="2019" name="Sci. Rep.">
        <title>Comparative genomics of chytrid fungi reveal insights into the obligate biotrophic and pathogenic lifestyle of Synchytrium endobioticum.</title>
        <authorList>
            <person name="van de Vossenberg B.T.L.H."/>
            <person name="Warris S."/>
            <person name="Nguyen H.D.T."/>
            <person name="van Gent-Pelzer M.P.E."/>
            <person name="Joly D.L."/>
            <person name="van de Geest H.C."/>
            <person name="Bonants P.J.M."/>
            <person name="Smith D.S."/>
            <person name="Levesque C.A."/>
            <person name="van der Lee T.A.J."/>
        </authorList>
    </citation>
    <scope>NUCLEOTIDE SEQUENCE [LARGE SCALE GENOMIC DNA]</scope>
    <source>
        <strain evidence="5 6">JEL517</strain>
    </source>
</reference>
<evidence type="ECO:0000256" key="4">
    <source>
        <dbReference type="SAM" id="MobiDB-lite"/>
    </source>
</evidence>
<dbReference type="AlphaFoldDB" id="A0A507CGE5"/>
<dbReference type="GO" id="GO:0000149">
    <property type="term" value="F:SNARE binding"/>
    <property type="evidence" value="ECO:0007669"/>
    <property type="project" value="TreeGrafter"/>
</dbReference>
<dbReference type="OrthoDB" id="5399166at2759"/>
<evidence type="ECO:0000313" key="6">
    <source>
        <dbReference type="Proteomes" id="UP000319731"/>
    </source>
</evidence>
<dbReference type="GO" id="GO:0031083">
    <property type="term" value="C:BLOC-1 complex"/>
    <property type="evidence" value="ECO:0007669"/>
    <property type="project" value="InterPro"/>
</dbReference>
<dbReference type="RefSeq" id="XP_031027166.1">
    <property type="nucleotide sequence ID" value="XM_031166856.1"/>
</dbReference>
<keyword evidence="6" id="KW-1185">Reference proteome</keyword>
<dbReference type="GO" id="GO:0032418">
    <property type="term" value="P:lysosome localization"/>
    <property type="evidence" value="ECO:0007669"/>
    <property type="project" value="TreeGrafter"/>
</dbReference>
<comment type="similarity">
    <text evidence="1">Belongs to the SNAPIN family.</text>
</comment>
<proteinExistence type="inferred from homology"/>
<name>A0A507CGE5_9FUNG</name>
<evidence type="ECO:0000256" key="2">
    <source>
        <dbReference type="ARBA" id="ARBA00023054"/>
    </source>
</evidence>
<dbReference type="GO" id="GO:0006886">
    <property type="term" value="P:intracellular protein transport"/>
    <property type="evidence" value="ECO:0007669"/>
    <property type="project" value="InterPro"/>
</dbReference>
<dbReference type="GO" id="GO:0099078">
    <property type="term" value="C:BORC complex"/>
    <property type="evidence" value="ECO:0007669"/>
    <property type="project" value="TreeGrafter"/>
</dbReference>
<dbReference type="InterPro" id="IPR028119">
    <property type="entry name" value="Snapin/Pallidin/Snn1"/>
</dbReference>
<comment type="caution">
    <text evidence="5">The sequence shown here is derived from an EMBL/GenBank/DDBJ whole genome shotgun (WGS) entry which is preliminary data.</text>
</comment>
<gene>
    <name evidence="5" type="ORF">SmJEL517_g00928</name>
</gene>
<evidence type="ECO:0000256" key="3">
    <source>
        <dbReference type="ARBA" id="ARBA00033330"/>
    </source>
</evidence>
<dbReference type="PANTHER" id="PTHR31305">
    <property type="entry name" value="SNARE-ASSOCIATED PROTEIN SNAPIN"/>
    <property type="match status" value="1"/>
</dbReference>
<dbReference type="PANTHER" id="PTHR31305:SF2">
    <property type="entry name" value="SNARE-ASSOCIATED PROTEIN SNAPIN"/>
    <property type="match status" value="1"/>
</dbReference>
<keyword evidence="2" id="KW-0175">Coiled coil</keyword>
<protein>
    <recommendedName>
        <fullName evidence="3">Biogenesis of lysosome-related organelles complex 1 subunit 7</fullName>
    </recommendedName>
</protein>
<dbReference type="GeneID" id="42002153"/>
<evidence type="ECO:0000313" key="5">
    <source>
        <dbReference type="EMBL" id="TPX37096.1"/>
    </source>
</evidence>
<feature type="region of interest" description="Disordered" evidence="4">
    <location>
        <begin position="1"/>
        <end position="29"/>
    </location>
</feature>
<dbReference type="InterPro" id="IPR017246">
    <property type="entry name" value="Snapin"/>
</dbReference>
<sequence>MDSNKPKAPPLPPRPTSSTDQNVEKYTRGISQTISSSIHELDVHVVRVRSGQAELAEEVNGVFSDLHKSIVETETPQIDQALSRLAIVRKRLVAVNSSLSGSHNRLEKSITLLSNRQTVR</sequence>